<dbReference type="EMBL" id="LWDF02000549">
    <property type="protein sequence ID" value="KAE8244982.1"/>
    <property type="molecule type" value="Genomic_DNA"/>
</dbReference>
<gene>
    <name evidence="1" type="ORF">A4X13_0g6143</name>
</gene>
<protein>
    <submittedName>
        <fullName evidence="1">Uncharacterized protein</fullName>
    </submittedName>
</protein>
<comment type="caution">
    <text evidence="1">The sequence shown here is derived from an EMBL/GenBank/DDBJ whole genome shotgun (WGS) entry which is preliminary data.</text>
</comment>
<dbReference type="AlphaFoldDB" id="A0A177TJW1"/>
<accession>A0A177TJW1</accession>
<reference evidence="1" key="1">
    <citation type="submission" date="2016-04" db="EMBL/GenBank/DDBJ databases">
        <authorList>
            <person name="Nguyen H.D."/>
            <person name="Samba Siva P."/>
            <person name="Cullis J."/>
            <person name="Levesque C.A."/>
            <person name="Hambleton S."/>
        </authorList>
    </citation>
    <scope>NUCLEOTIDE SEQUENCE</scope>
    <source>
        <strain evidence="1">DAOMC 236416</strain>
    </source>
</reference>
<reference evidence="1" key="2">
    <citation type="journal article" date="2019" name="IMA Fungus">
        <title>Genome sequencing and comparison of five Tilletia species to identify candidate genes for the detection of regulated species infecting wheat.</title>
        <authorList>
            <person name="Nguyen H.D.T."/>
            <person name="Sultana T."/>
            <person name="Kesanakurti P."/>
            <person name="Hambleton S."/>
        </authorList>
    </citation>
    <scope>NUCLEOTIDE SEQUENCE</scope>
    <source>
        <strain evidence="1">DAOMC 236416</strain>
    </source>
</reference>
<organism evidence="1 2">
    <name type="scientific">Tilletia indica</name>
    <dbReference type="NCBI Taxonomy" id="43049"/>
    <lineage>
        <taxon>Eukaryota</taxon>
        <taxon>Fungi</taxon>
        <taxon>Dikarya</taxon>
        <taxon>Basidiomycota</taxon>
        <taxon>Ustilaginomycotina</taxon>
        <taxon>Exobasidiomycetes</taxon>
        <taxon>Tilletiales</taxon>
        <taxon>Tilletiaceae</taxon>
        <taxon>Tilletia</taxon>
    </lineage>
</organism>
<proteinExistence type="predicted"/>
<evidence type="ECO:0000313" key="1">
    <source>
        <dbReference type="EMBL" id="KAE8244982.1"/>
    </source>
</evidence>
<sequence>MAQQNPGHPPIYSAAFVVHCNYQAGEIGGDRPEDERIYSFQGFIRLEEDKRGLQVKVLQLHRQLPTAQSRISAMTSAGRGAETRELNQVRTEARAMEERLNNQIHLAVARYQQESRLIVAPPGWGYPWIGAPVSSVGPSVSIAAGKQPRIQRAQR</sequence>
<dbReference type="Proteomes" id="UP000077521">
    <property type="component" value="Unassembled WGS sequence"/>
</dbReference>
<name>A0A177TJW1_9BASI</name>
<keyword evidence="2" id="KW-1185">Reference proteome</keyword>
<evidence type="ECO:0000313" key="2">
    <source>
        <dbReference type="Proteomes" id="UP000077521"/>
    </source>
</evidence>